<dbReference type="InterPro" id="IPR011048">
    <property type="entry name" value="Haem_d1_sf"/>
</dbReference>
<dbReference type="InterPro" id="IPR050282">
    <property type="entry name" value="Cycloisomerase_2"/>
</dbReference>
<dbReference type="InterPro" id="IPR019405">
    <property type="entry name" value="Lactonase_7-beta_prop"/>
</dbReference>
<dbReference type="PANTHER" id="PTHR30344:SF1">
    <property type="entry name" value="6-PHOSPHOGLUCONOLACTONASE"/>
    <property type="match status" value="1"/>
</dbReference>
<organism evidence="3 4">
    <name type="scientific">Novosphingobium flavum</name>
    <dbReference type="NCBI Taxonomy" id="1778672"/>
    <lineage>
        <taxon>Bacteria</taxon>
        <taxon>Pseudomonadati</taxon>
        <taxon>Pseudomonadota</taxon>
        <taxon>Alphaproteobacteria</taxon>
        <taxon>Sphingomonadales</taxon>
        <taxon>Sphingomonadaceae</taxon>
        <taxon>Novosphingobium</taxon>
    </lineage>
</organism>
<dbReference type="AlphaFoldDB" id="A0A7X1KMT1"/>
<gene>
    <name evidence="3" type="ORF">H7F51_14295</name>
</gene>
<name>A0A7X1KMT1_9SPHN</name>
<keyword evidence="4" id="KW-1185">Reference proteome</keyword>
<comment type="similarity">
    <text evidence="1">Belongs to the cycloisomerase 2 family.</text>
</comment>
<evidence type="ECO:0000256" key="2">
    <source>
        <dbReference type="ARBA" id="ARBA00022526"/>
    </source>
</evidence>
<evidence type="ECO:0000313" key="3">
    <source>
        <dbReference type="EMBL" id="MBC2666688.1"/>
    </source>
</evidence>
<dbReference type="PANTHER" id="PTHR30344">
    <property type="entry name" value="6-PHOSPHOGLUCONOLACTONASE-RELATED"/>
    <property type="match status" value="1"/>
</dbReference>
<dbReference type="Proteomes" id="UP000566813">
    <property type="component" value="Unassembled WGS sequence"/>
</dbReference>
<dbReference type="Pfam" id="PF10282">
    <property type="entry name" value="Lactonase"/>
    <property type="match status" value="1"/>
</dbReference>
<dbReference type="GO" id="GO:0006006">
    <property type="term" value="P:glucose metabolic process"/>
    <property type="evidence" value="ECO:0007669"/>
    <property type="project" value="UniProtKB-KW"/>
</dbReference>
<keyword evidence="2" id="KW-0119">Carbohydrate metabolism</keyword>
<dbReference type="RefSeq" id="WP_185664987.1">
    <property type="nucleotide sequence ID" value="NZ_JACLAW010000011.1"/>
</dbReference>
<proteinExistence type="inferred from homology"/>
<dbReference type="GO" id="GO:0017057">
    <property type="term" value="F:6-phosphogluconolactonase activity"/>
    <property type="evidence" value="ECO:0007669"/>
    <property type="project" value="TreeGrafter"/>
</dbReference>
<dbReference type="SUPFAM" id="SSF51004">
    <property type="entry name" value="C-terminal (heme d1) domain of cytochrome cd1-nitrite reductase"/>
    <property type="match status" value="1"/>
</dbReference>
<reference evidence="3 4" key="1">
    <citation type="submission" date="2020-08" db="EMBL/GenBank/DDBJ databases">
        <title>The genome sequence of type strain Novosphingobium flavum NBRC 111647.</title>
        <authorList>
            <person name="Liu Y."/>
        </authorList>
    </citation>
    <scope>NUCLEOTIDE SEQUENCE [LARGE SCALE GENOMIC DNA]</scope>
    <source>
        <strain evidence="3 4">NBRC 111647</strain>
    </source>
</reference>
<dbReference type="EMBL" id="JACLAW010000011">
    <property type="protein sequence ID" value="MBC2666688.1"/>
    <property type="molecule type" value="Genomic_DNA"/>
</dbReference>
<sequence length="405" mass="42836">MSRLVAYVGTYGVAPGTKGGGIYGLAVSDDGRGLTALNHAPEPKDAGYLVHAADTGTLYAVDERKTDGRGPVDKPAAVHALSVDPVSGELTWRNAQIAPGPRPTFLDYSAEKRLLVSANHGDFQHVEKVYRRPDGSWAVDYVYDDSTAVLFAVEDDGRVGAIEDIHIFEGHGKDPNFSPQNGGHAQSNPHAHCAVIDPSGQFVIVCDKGTDRIVVFRLVGSSLEGASVLQMAEEVGPRHIAFDPVSGLAYATCEFSSELAALRLDPASGDLTVLERVSTVSPAYHGPNEPAEVRVHPAGGHVYVNNRGEDTLAWFRVDAAGALQPAGAVPLAPSIHPGLAARSFTFAPSGRFMLVADRPAHLVHSYAVCPDTGNLTWLAQAPVPDPAFIALVELGQSDNETGESE</sequence>
<comment type="caution">
    <text evidence="3">The sequence shown here is derived from an EMBL/GenBank/DDBJ whole genome shotgun (WGS) entry which is preliminary data.</text>
</comment>
<dbReference type="Gene3D" id="2.130.10.10">
    <property type="entry name" value="YVTN repeat-like/Quinoprotein amine dehydrogenase"/>
    <property type="match status" value="1"/>
</dbReference>
<dbReference type="InterPro" id="IPR015943">
    <property type="entry name" value="WD40/YVTN_repeat-like_dom_sf"/>
</dbReference>
<accession>A0A7X1KMT1</accession>
<keyword evidence="2" id="KW-0313">Glucose metabolism</keyword>
<evidence type="ECO:0000313" key="4">
    <source>
        <dbReference type="Proteomes" id="UP000566813"/>
    </source>
</evidence>
<protein>
    <submittedName>
        <fullName evidence="3">Lactonase family protein</fullName>
    </submittedName>
</protein>
<evidence type="ECO:0000256" key="1">
    <source>
        <dbReference type="ARBA" id="ARBA00005564"/>
    </source>
</evidence>